<protein>
    <recommendedName>
        <fullName evidence="8">Homeobox domain-containing protein</fullName>
    </recommendedName>
</protein>
<dbReference type="InterPro" id="IPR020479">
    <property type="entry name" value="HD_metazoa"/>
</dbReference>
<evidence type="ECO:0000259" key="8">
    <source>
        <dbReference type="PROSITE" id="PS50071"/>
    </source>
</evidence>
<evidence type="ECO:0000256" key="3">
    <source>
        <dbReference type="ARBA" id="ARBA00023155"/>
    </source>
</evidence>
<dbReference type="PROSITE" id="PS00027">
    <property type="entry name" value="HOMEOBOX_1"/>
    <property type="match status" value="1"/>
</dbReference>
<feature type="region of interest" description="Disordered" evidence="7">
    <location>
        <begin position="305"/>
        <end position="341"/>
    </location>
</feature>
<dbReference type="GO" id="GO:0005634">
    <property type="term" value="C:nucleus"/>
    <property type="evidence" value="ECO:0007669"/>
    <property type="project" value="UniProtKB-SubCell"/>
</dbReference>
<sequence length="366" mass="39390">MESNLQGPFLLNNAPLAQFSEMKAPVCQYSVQNAFYKLSPQGLGPQPPAGTPHGISDILSRPVAAPNSCLLSGYPHVASFGGLGSQGVYYGPQVGNFSKAGNEYPTRTRNCWADTGQDWRGGRPCGNSEYGEEGGRGTGTDAHRGPRPPSNSLGQTPGSGPPPGAARASPLPLPPRLHSDGRLDPRPHSSPAALLGKLGSRETTRLNPTLCTVLLTFLLPPRTHVTTSSKQANAVPTPDPLSDSIHKKKHTRPTFTGHQIFALEKTFEQTKYLAGPERARLAYSLGMTESQVKVWFQNRRTKWRKKSALEPSSSTPRASGGDRAASENDDDEYNKPLDPDSDDEKIRLLLCKHRAAFSVLSLGAHG</sequence>
<organism evidence="9 10">
    <name type="scientific">Eschrichtius robustus</name>
    <name type="common">California gray whale</name>
    <name type="synonym">Eschrichtius gibbosus</name>
    <dbReference type="NCBI Taxonomy" id="9764"/>
    <lineage>
        <taxon>Eukaryota</taxon>
        <taxon>Metazoa</taxon>
        <taxon>Chordata</taxon>
        <taxon>Craniata</taxon>
        <taxon>Vertebrata</taxon>
        <taxon>Euteleostomi</taxon>
        <taxon>Mammalia</taxon>
        <taxon>Eutheria</taxon>
        <taxon>Laurasiatheria</taxon>
        <taxon>Artiodactyla</taxon>
        <taxon>Whippomorpha</taxon>
        <taxon>Cetacea</taxon>
        <taxon>Mysticeti</taxon>
        <taxon>Eschrichtiidae</taxon>
        <taxon>Eschrichtius</taxon>
    </lineage>
</organism>
<evidence type="ECO:0000256" key="7">
    <source>
        <dbReference type="SAM" id="MobiDB-lite"/>
    </source>
</evidence>
<dbReference type="InterPro" id="IPR001356">
    <property type="entry name" value="HD"/>
</dbReference>
<dbReference type="FunFam" id="1.10.10.60:FF:000067">
    <property type="entry name" value="NK6 homeobox 1"/>
    <property type="match status" value="1"/>
</dbReference>
<evidence type="ECO:0000256" key="6">
    <source>
        <dbReference type="RuleBase" id="RU000682"/>
    </source>
</evidence>
<dbReference type="InterPro" id="IPR050394">
    <property type="entry name" value="Homeobox_NK-like"/>
</dbReference>
<dbReference type="GO" id="GO:0000981">
    <property type="term" value="F:DNA-binding transcription factor activity, RNA polymerase II-specific"/>
    <property type="evidence" value="ECO:0007669"/>
    <property type="project" value="InterPro"/>
</dbReference>
<evidence type="ECO:0000256" key="2">
    <source>
        <dbReference type="ARBA" id="ARBA00023125"/>
    </source>
</evidence>
<evidence type="ECO:0000256" key="4">
    <source>
        <dbReference type="ARBA" id="ARBA00023242"/>
    </source>
</evidence>
<keyword evidence="2 5" id="KW-0238">DNA-binding</keyword>
<dbReference type="Pfam" id="PF00046">
    <property type="entry name" value="Homeodomain"/>
    <property type="match status" value="1"/>
</dbReference>
<comment type="subcellular location">
    <subcellularLocation>
        <location evidence="1 5 6">Nucleus</location>
    </subcellularLocation>
</comment>
<dbReference type="GO" id="GO:0030154">
    <property type="term" value="P:cell differentiation"/>
    <property type="evidence" value="ECO:0007669"/>
    <property type="project" value="TreeGrafter"/>
</dbReference>
<dbReference type="InterPro" id="IPR017970">
    <property type="entry name" value="Homeobox_CS"/>
</dbReference>
<dbReference type="EMBL" id="JAIQCJ010001301">
    <property type="protein sequence ID" value="KAJ8791299.1"/>
    <property type="molecule type" value="Genomic_DNA"/>
</dbReference>
<dbReference type="GO" id="GO:0000978">
    <property type="term" value="F:RNA polymerase II cis-regulatory region sequence-specific DNA binding"/>
    <property type="evidence" value="ECO:0007669"/>
    <property type="project" value="TreeGrafter"/>
</dbReference>
<accession>A0AB34HL82</accession>
<keyword evidence="3 5" id="KW-0371">Homeobox</keyword>
<feature type="compositionally biased region" description="Polar residues" evidence="7">
    <location>
        <begin position="225"/>
        <end position="234"/>
    </location>
</feature>
<feature type="DNA-binding region" description="Homeobox" evidence="5">
    <location>
        <begin position="248"/>
        <end position="307"/>
    </location>
</feature>
<proteinExistence type="predicted"/>
<evidence type="ECO:0000256" key="1">
    <source>
        <dbReference type="ARBA" id="ARBA00004123"/>
    </source>
</evidence>
<dbReference type="CDD" id="cd00086">
    <property type="entry name" value="homeodomain"/>
    <property type="match status" value="1"/>
</dbReference>
<dbReference type="InterPro" id="IPR000047">
    <property type="entry name" value="HTH_motif"/>
</dbReference>
<evidence type="ECO:0000313" key="10">
    <source>
        <dbReference type="Proteomes" id="UP001159641"/>
    </source>
</evidence>
<evidence type="ECO:0000256" key="5">
    <source>
        <dbReference type="PROSITE-ProRule" id="PRU00108"/>
    </source>
</evidence>
<feature type="region of interest" description="Disordered" evidence="7">
    <location>
        <begin position="100"/>
        <end position="200"/>
    </location>
</feature>
<keyword evidence="4 5" id="KW-0539">Nucleus</keyword>
<dbReference type="SUPFAM" id="SSF46689">
    <property type="entry name" value="Homeodomain-like"/>
    <property type="match status" value="1"/>
</dbReference>
<keyword evidence="10" id="KW-1185">Reference proteome</keyword>
<gene>
    <name evidence="9" type="ORF">J1605_004346</name>
</gene>
<dbReference type="SMART" id="SM00389">
    <property type="entry name" value="HOX"/>
    <property type="match status" value="1"/>
</dbReference>
<dbReference type="PRINTS" id="PR00031">
    <property type="entry name" value="HTHREPRESSR"/>
</dbReference>
<feature type="domain" description="Homeobox" evidence="8">
    <location>
        <begin position="246"/>
        <end position="306"/>
    </location>
</feature>
<feature type="compositionally biased region" description="Basic and acidic residues" evidence="7">
    <location>
        <begin position="177"/>
        <end position="187"/>
    </location>
</feature>
<comment type="caution">
    <text evidence="9">The sequence shown here is derived from an EMBL/GenBank/DDBJ whole genome shotgun (WGS) entry which is preliminary data.</text>
</comment>
<dbReference type="PANTHER" id="PTHR24340">
    <property type="entry name" value="HOMEOBOX PROTEIN NKX"/>
    <property type="match status" value="1"/>
</dbReference>
<name>A0AB34HL82_ESCRO</name>
<reference evidence="9 10" key="1">
    <citation type="submission" date="2022-11" db="EMBL/GenBank/DDBJ databases">
        <title>Whole genome sequence of Eschrichtius robustus ER-17-0199.</title>
        <authorList>
            <person name="Bruniche-Olsen A."/>
            <person name="Black A.N."/>
            <person name="Fields C.J."/>
            <person name="Walden K."/>
            <person name="Dewoody J.A."/>
        </authorList>
    </citation>
    <scope>NUCLEOTIDE SEQUENCE [LARGE SCALE GENOMIC DNA]</scope>
    <source>
        <strain evidence="9">ER-17-0199</strain>
        <tissue evidence="9">Blubber</tissue>
    </source>
</reference>
<dbReference type="PRINTS" id="PR00024">
    <property type="entry name" value="HOMEOBOX"/>
</dbReference>
<feature type="region of interest" description="Disordered" evidence="7">
    <location>
        <begin position="225"/>
        <end position="252"/>
    </location>
</feature>
<dbReference type="Gene3D" id="1.10.10.60">
    <property type="entry name" value="Homeodomain-like"/>
    <property type="match status" value="1"/>
</dbReference>
<dbReference type="PROSITE" id="PS50071">
    <property type="entry name" value="HOMEOBOX_2"/>
    <property type="match status" value="1"/>
</dbReference>
<evidence type="ECO:0000313" key="9">
    <source>
        <dbReference type="EMBL" id="KAJ8791299.1"/>
    </source>
</evidence>
<dbReference type="PANTHER" id="PTHR24340:SF20">
    <property type="entry name" value="HOMEOBOX PROTEIN NKX-6.3"/>
    <property type="match status" value="1"/>
</dbReference>
<dbReference type="AlphaFoldDB" id="A0AB34HL82"/>
<dbReference type="Proteomes" id="UP001159641">
    <property type="component" value="Unassembled WGS sequence"/>
</dbReference>
<dbReference type="InterPro" id="IPR009057">
    <property type="entry name" value="Homeodomain-like_sf"/>
</dbReference>